<feature type="transmembrane region" description="Helical" evidence="8">
    <location>
        <begin position="300"/>
        <end position="316"/>
    </location>
</feature>
<sequence>MTSRSQILLATLAAIIWFSLLGYRDLFEPDEGRYAEIPREMVASGDWLTPRLNGFKYFEKPALQYWATAAGFVVFGESNATARLWPAIIGFLGALFIWFAGHRLYGRNAGYSGFILTLSGLFYVTLSHIITLDLAVSVFMVMGVGCLALAQSRRDDPAYVRRWMLLGWGALALATLSKGLIGLVLPAGAVFFYSLWQRDWALWKYLHLGKGLLLLLAITAPWFIAVSIKNPEFAHFFFIHEHFDRYISPVGHDRVEPWWFFFANFFLGALPWFFIMLRSIIQPDFHWRGGTRNQFNSERFFWVFSVFVFVFFSFSSSKLPPYILPIFPVLALLAGKRLANENWDKWIRLDGLLMLLMAVGFLASIFMLPQTVTDAFELQVDLHLGPWFYAASALMLLGAIFFFRASRQKLHFLATSGLFVLLSLQMLSWGFQALSPIKSSRLMADAIRPYLQADTKIYSVEIYYPQSLPFYLQRTITLVNYQGEMAMGIELEPERWIKNTGIFKQQWRTTPHAVAVMSQVLYKKFKQQALPMQSIYETSKLIAVVKP</sequence>
<feature type="transmembrane region" description="Helical" evidence="8">
    <location>
        <begin position="258"/>
        <end position="280"/>
    </location>
</feature>
<evidence type="ECO:0000259" key="9">
    <source>
        <dbReference type="Pfam" id="PF02366"/>
    </source>
</evidence>
<evidence type="ECO:0000256" key="6">
    <source>
        <dbReference type="ARBA" id="ARBA00022989"/>
    </source>
</evidence>
<feature type="transmembrane region" description="Helical" evidence="8">
    <location>
        <begin position="84"/>
        <end position="101"/>
    </location>
</feature>
<proteinExistence type="predicted"/>
<feature type="transmembrane region" description="Helical" evidence="8">
    <location>
        <begin position="351"/>
        <end position="372"/>
    </location>
</feature>
<keyword evidence="2" id="KW-1003">Cell membrane</keyword>
<dbReference type="PANTHER" id="PTHR33908:SF3">
    <property type="entry name" value="UNDECAPRENYL PHOSPHATE-ALPHA-4-AMINO-4-DEOXY-L-ARABINOSE ARABINOSYL TRANSFERASE"/>
    <property type="match status" value="1"/>
</dbReference>
<dbReference type="GO" id="GO:0006493">
    <property type="term" value="P:protein O-linked glycosylation"/>
    <property type="evidence" value="ECO:0007669"/>
    <property type="project" value="InterPro"/>
</dbReference>
<accession>A0A3B1BCL6</accession>
<evidence type="ECO:0000256" key="7">
    <source>
        <dbReference type="ARBA" id="ARBA00023136"/>
    </source>
</evidence>
<dbReference type="GO" id="GO:0000030">
    <property type="term" value="F:mannosyltransferase activity"/>
    <property type="evidence" value="ECO:0007669"/>
    <property type="project" value="InterPro"/>
</dbReference>
<protein>
    <submittedName>
        <fullName evidence="11">Undecaprenyl phosphate-alpha-4-amino-4-deoxy-L-arabinose arabinosyl transferase @ Melittin resistance protein PqaB @ Polymyxin resistance protein PmrK</fullName>
        <ecNumber evidence="11">2.4.2.43</ecNumber>
    </submittedName>
</protein>
<dbReference type="GO" id="GO:0005886">
    <property type="term" value="C:plasma membrane"/>
    <property type="evidence" value="ECO:0007669"/>
    <property type="project" value="UniProtKB-SubCell"/>
</dbReference>
<dbReference type="AlphaFoldDB" id="A0A3B1BCL6"/>
<comment type="subcellular location">
    <subcellularLocation>
        <location evidence="1">Cell membrane</location>
        <topology evidence="1">Multi-pass membrane protein</topology>
    </subcellularLocation>
</comment>
<feature type="transmembrane region" description="Helical" evidence="8">
    <location>
        <begin position="322"/>
        <end position="339"/>
    </location>
</feature>
<name>A0A3B1BCL6_9ZZZZ</name>
<feature type="transmembrane region" description="Helical" evidence="8">
    <location>
        <begin position="170"/>
        <end position="196"/>
    </location>
</feature>
<evidence type="ECO:0000256" key="8">
    <source>
        <dbReference type="SAM" id="Phobius"/>
    </source>
</evidence>
<keyword evidence="6 8" id="KW-1133">Transmembrane helix</keyword>
<dbReference type="InterPro" id="IPR003342">
    <property type="entry name" value="ArnT-like_N"/>
</dbReference>
<feature type="domain" description="Aminoarabinose transferase C-terminal" evidence="10">
    <location>
        <begin position="443"/>
        <end position="545"/>
    </location>
</feature>
<feature type="domain" description="ArnT-like N-terminal" evidence="9">
    <location>
        <begin position="7"/>
        <end position="237"/>
    </location>
</feature>
<feature type="transmembrane region" description="Helical" evidence="8">
    <location>
        <begin position="208"/>
        <end position="228"/>
    </location>
</feature>
<dbReference type="GO" id="GO:0008610">
    <property type="term" value="P:lipid biosynthetic process"/>
    <property type="evidence" value="ECO:0007669"/>
    <property type="project" value="UniProtKB-ARBA"/>
</dbReference>
<dbReference type="EC" id="2.4.2.43" evidence="11"/>
<evidence type="ECO:0000256" key="4">
    <source>
        <dbReference type="ARBA" id="ARBA00022679"/>
    </source>
</evidence>
<keyword evidence="4 11" id="KW-0808">Transferase</keyword>
<dbReference type="GO" id="GO:0103015">
    <property type="term" value="F:4-amino-4-deoxy-L-arabinose transferase activity"/>
    <property type="evidence" value="ECO:0007669"/>
    <property type="project" value="UniProtKB-EC"/>
</dbReference>
<organism evidence="11">
    <name type="scientific">hydrothermal vent metagenome</name>
    <dbReference type="NCBI Taxonomy" id="652676"/>
    <lineage>
        <taxon>unclassified sequences</taxon>
        <taxon>metagenomes</taxon>
        <taxon>ecological metagenomes</taxon>
    </lineage>
</organism>
<feature type="transmembrane region" description="Helical" evidence="8">
    <location>
        <begin position="384"/>
        <end position="403"/>
    </location>
</feature>
<keyword evidence="5 8" id="KW-0812">Transmembrane</keyword>
<evidence type="ECO:0000256" key="1">
    <source>
        <dbReference type="ARBA" id="ARBA00004651"/>
    </source>
</evidence>
<reference evidence="11" key="1">
    <citation type="submission" date="2018-06" db="EMBL/GenBank/DDBJ databases">
        <authorList>
            <person name="Zhirakovskaya E."/>
        </authorList>
    </citation>
    <scope>NUCLEOTIDE SEQUENCE</scope>
</reference>
<dbReference type="PANTHER" id="PTHR33908">
    <property type="entry name" value="MANNOSYLTRANSFERASE YKCB-RELATED"/>
    <property type="match status" value="1"/>
</dbReference>
<dbReference type="EMBL" id="UOFZ01000137">
    <property type="protein sequence ID" value="VAX13822.1"/>
    <property type="molecule type" value="Genomic_DNA"/>
</dbReference>
<evidence type="ECO:0000256" key="5">
    <source>
        <dbReference type="ARBA" id="ARBA00022692"/>
    </source>
</evidence>
<dbReference type="Pfam" id="PF18583">
    <property type="entry name" value="Arnt_C"/>
    <property type="match status" value="1"/>
</dbReference>
<evidence type="ECO:0000313" key="11">
    <source>
        <dbReference type="EMBL" id="VAX13822.1"/>
    </source>
</evidence>
<evidence type="ECO:0000256" key="2">
    <source>
        <dbReference type="ARBA" id="ARBA00022475"/>
    </source>
</evidence>
<dbReference type="InterPro" id="IPR040845">
    <property type="entry name" value="Arnt_C"/>
</dbReference>
<dbReference type="InterPro" id="IPR050297">
    <property type="entry name" value="LipidA_mod_glycosyltrf_83"/>
</dbReference>
<gene>
    <name evidence="11" type="ORF">MNBD_GAMMA24-580</name>
</gene>
<keyword evidence="7 8" id="KW-0472">Membrane</keyword>
<keyword evidence="3 11" id="KW-0328">Glycosyltransferase</keyword>
<evidence type="ECO:0000259" key="10">
    <source>
        <dbReference type="Pfam" id="PF18583"/>
    </source>
</evidence>
<evidence type="ECO:0000256" key="3">
    <source>
        <dbReference type="ARBA" id="ARBA00022676"/>
    </source>
</evidence>
<dbReference type="GO" id="GO:0010041">
    <property type="term" value="P:response to iron(III) ion"/>
    <property type="evidence" value="ECO:0007669"/>
    <property type="project" value="TreeGrafter"/>
</dbReference>
<dbReference type="Pfam" id="PF02366">
    <property type="entry name" value="PMT"/>
    <property type="match status" value="1"/>
</dbReference>
<feature type="transmembrane region" description="Helical" evidence="8">
    <location>
        <begin position="410"/>
        <end position="431"/>
    </location>
</feature>